<comment type="caution">
    <text evidence="2">The sequence shown here is derived from an EMBL/GenBank/DDBJ whole genome shotgun (WGS) entry which is preliminary data.</text>
</comment>
<feature type="region of interest" description="Disordered" evidence="1">
    <location>
        <begin position="1"/>
        <end position="47"/>
    </location>
</feature>
<evidence type="ECO:0000313" key="2">
    <source>
        <dbReference type="EMBL" id="KDB53623.1"/>
    </source>
</evidence>
<proteinExistence type="predicted"/>
<dbReference type="Proteomes" id="UP000026714">
    <property type="component" value="Unassembled WGS sequence"/>
</dbReference>
<gene>
    <name evidence="2" type="ORF">X805_08090</name>
</gene>
<sequence>MAMVALPNGTKPDDTNPACPDDGGPQRLSSPACPASSAPDRSPASVVSSINRRILQPPHAASVACRCGACSLRHPREGEDPRPPQPRCLSWVPAFAGMTEWRV</sequence>
<feature type="compositionally biased region" description="Low complexity" evidence="1">
    <location>
        <begin position="29"/>
        <end position="47"/>
    </location>
</feature>
<dbReference type="AlphaFoldDB" id="A0A059KRA3"/>
<evidence type="ECO:0000256" key="1">
    <source>
        <dbReference type="SAM" id="MobiDB-lite"/>
    </source>
</evidence>
<evidence type="ECO:0000313" key="3">
    <source>
        <dbReference type="Proteomes" id="UP000026714"/>
    </source>
</evidence>
<keyword evidence="3" id="KW-1185">Reference proteome</keyword>
<reference evidence="2 3" key="1">
    <citation type="journal article" date="2014" name="FEMS Microbiol. Ecol.">
        <title>Sphaerotilus natans encrusted with nanoball-shaped Fe(III) oxide minerals formed by nitrate-reducing mixotrophic Fe(II) oxidation.</title>
        <authorList>
            <person name="Park S."/>
            <person name="Kim D.H."/>
            <person name="Lee J.H."/>
            <person name="Hur H.G."/>
        </authorList>
    </citation>
    <scope>NUCLEOTIDE SEQUENCE [LARGE SCALE GENOMIC DNA]</scope>
    <source>
        <strain evidence="2 3">DSM 6575</strain>
    </source>
</reference>
<protein>
    <submittedName>
        <fullName evidence="2">Uncharacterized protein</fullName>
    </submittedName>
</protein>
<accession>A0A059KRA3</accession>
<name>A0A059KRA3_9BURK</name>
<dbReference type="EMBL" id="AZRA01000021">
    <property type="protein sequence ID" value="KDB53623.1"/>
    <property type="molecule type" value="Genomic_DNA"/>
</dbReference>
<organism evidence="2 3">
    <name type="scientific">Sphaerotilus natans subsp. natans DSM 6575</name>
    <dbReference type="NCBI Taxonomy" id="1286631"/>
    <lineage>
        <taxon>Bacteria</taxon>
        <taxon>Pseudomonadati</taxon>
        <taxon>Pseudomonadota</taxon>
        <taxon>Betaproteobacteria</taxon>
        <taxon>Burkholderiales</taxon>
        <taxon>Sphaerotilaceae</taxon>
        <taxon>Sphaerotilus</taxon>
    </lineage>
</organism>